<dbReference type="EMBL" id="JANFFA010000002">
    <property type="protein sequence ID" value="MDQ2094149.1"/>
    <property type="molecule type" value="Genomic_DNA"/>
</dbReference>
<dbReference type="SMART" id="SM00822">
    <property type="entry name" value="PKS_KR"/>
    <property type="match status" value="1"/>
</dbReference>
<dbReference type="PROSITE" id="PS00061">
    <property type="entry name" value="ADH_SHORT"/>
    <property type="match status" value="1"/>
</dbReference>
<feature type="domain" description="Ketoreductase" evidence="4">
    <location>
        <begin position="9"/>
        <end position="197"/>
    </location>
</feature>
<dbReference type="PRINTS" id="PR00080">
    <property type="entry name" value="SDRFAMILY"/>
</dbReference>
<dbReference type="Pfam" id="PF00106">
    <property type="entry name" value="adh_short"/>
    <property type="match status" value="1"/>
</dbReference>
<dbReference type="InterPro" id="IPR051687">
    <property type="entry name" value="Peroxisomal_Beta-Oxidation"/>
</dbReference>
<reference evidence="5" key="2">
    <citation type="submission" date="2023-04" db="EMBL/GenBank/DDBJ databases">
        <title>'Rhodoalgimonas zhirmunskyi' gen. nov., isolated from a red alga.</title>
        <authorList>
            <person name="Nedashkovskaya O.I."/>
            <person name="Otstavnykh N.Y."/>
            <person name="Bystritskaya E.P."/>
            <person name="Balabanova L.A."/>
            <person name="Isaeva M.P."/>
        </authorList>
    </citation>
    <scope>NUCLEOTIDE SEQUENCE</scope>
    <source>
        <strain evidence="5">10Alg 79</strain>
    </source>
</reference>
<accession>A0AAJ1X5Z1</accession>
<dbReference type="RefSeq" id="WP_317625764.1">
    <property type="nucleotide sequence ID" value="NZ_JANFFA010000002.1"/>
</dbReference>
<proteinExistence type="inferred from homology"/>
<dbReference type="InterPro" id="IPR036291">
    <property type="entry name" value="NAD(P)-bd_dom_sf"/>
</dbReference>
<dbReference type="PANTHER" id="PTHR45024:SF2">
    <property type="entry name" value="SCP2 DOMAIN-CONTAINING PROTEIN"/>
    <property type="match status" value="1"/>
</dbReference>
<sequence length="311" mass="32646">MTDIRFDGRVAIVTGAGAGLGRSHALGLASRGAKVVVNDLGAARDGSGGGSEAAQAVVKEIRDAGGHAIANGANVADAAQVQAMVDEAIAEFGHVDILVNNAGILRDKTFAKMSLEDFQVVMDVHLTGTVNCTHALWRHMIEREYGRIVFTTSASGLYGNFGQANYGAAKSAMLGLMNVLHQEGFRKGVHTNLLAPTAATRMTEELLPPAVLPLLKPETITPGLLALVHESAPSKMILGAGGGCFAETKVYETQGVALGDDDLTPEAVVANMARIRDPEGQAEMPGAFDQTNKYIQMAAKLRGISLDQKDQ</sequence>
<dbReference type="PANTHER" id="PTHR45024">
    <property type="entry name" value="DEHYDROGENASES, SHORT CHAIN"/>
    <property type="match status" value="1"/>
</dbReference>
<dbReference type="InterPro" id="IPR020904">
    <property type="entry name" value="Sc_DH/Rdtase_CS"/>
</dbReference>
<evidence type="ECO:0000256" key="1">
    <source>
        <dbReference type="ARBA" id="ARBA00006484"/>
    </source>
</evidence>
<dbReference type="Proteomes" id="UP001227162">
    <property type="component" value="Unassembled WGS sequence"/>
</dbReference>
<organism evidence="5 6">
    <name type="scientific">Rhodalgimonas zhirmunskyi</name>
    <dbReference type="NCBI Taxonomy" id="2964767"/>
    <lineage>
        <taxon>Bacteria</taxon>
        <taxon>Pseudomonadati</taxon>
        <taxon>Pseudomonadota</taxon>
        <taxon>Alphaproteobacteria</taxon>
        <taxon>Rhodobacterales</taxon>
        <taxon>Roseobacteraceae</taxon>
        <taxon>Rhodalgimonas</taxon>
    </lineage>
</organism>
<comment type="similarity">
    <text evidence="1 3">Belongs to the short-chain dehydrogenases/reductases (SDR) family.</text>
</comment>
<evidence type="ECO:0000313" key="6">
    <source>
        <dbReference type="Proteomes" id="UP001227162"/>
    </source>
</evidence>
<evidence type="ECO:0000256" key="2">
    <source>
        <dbReference type="ARBA" id="ARBA00023002"/>
    </source>
</evidence>
<protein>
    <submittedName>
        <fullName evidence="5">SDR family NAD(P)-dependent oxidoreductase</fullName>
    </submittedName>
</protein>
<dbReference type="AlphaFoldDB" id="A0AAJ1X5Z1"/>
<gene>
    <name evidence="5" type="ORF">NOI20_08510</name>
</gene>
<dbReference type="InterPro" id="IPR057326">
    <property type="entry name" value="KR_dom"/>
</dbReference>
<keyword evidence="2" id="KW-0560">Oxidoreductase</keyword>
<reference evidence="5" key="1">
    <citation type="submission" date="2022-07" db="EMBL/GenBank/DDBJ databases">
        <authorList>
            <person name="Otstavnykh N."/>
            <person name="Isaeva M."/>
            <person name="Bystritskaya E."/>
        </authorList>
    </citation>
    <scope>NUCLEOTIDE SEQUENCE</scope>
    <source>
        <strain evidence="5">10Alg 79</strain>
    </source>
</reference>
<dbReference type="InterPro" id="IPR002347">
    <property type="entry name" value="SDR_fam"/>
</dbReference>
<keyword evidence="6" id="KW-1185">Reference proteome</keyword>
<name>A0AAJ1X5Z1_9RHOB</name>
<comment type="caution">
    <text evidence="5">The sequence shown here is derived from an EMBL/GenBank/DDBJ whole genome shotgun (WGS) entry which is preliminary data.</text>
</comment>
<evidence type="ECO:0000259" key="4">
    <source>
        <dbReference type="SMART" id="SM00822"/>
    </source>
</evidence>
<evidence type="ECO:0000313" key="5">
    <source>
        <dbReference type="EMBL" id="MDQ2094149.1"/>
    </source>
</evidence>
<dbReference type="GO" id="GO:0016491">
    <property type="term" value="F:oxidoreductase activity"/>
    <property type="evidence" value="ECO:0007669"/>
    <property type="project" value="UniProtKB-KW"/>
</dbReference>
<dbReference type="SUPFAM" id="SSF51735">
    <property type="entry name" value="NAD(P)-binding Rossmann-fold domains"/>
    <property type="match status" value="1"/>
</dbReference>
<dbReference type="PRINTS" id="PR00081">
    <property type="entry name" value="GDHRDH"/>
</dbReference>
<dbReference type="Gene3D" id="3.40.50.720">
    <property type="entry name" value="NAD(P)-binding Rossmann-like Domain"/>
    <property type="match status" value="1"/>
</dbReference>
<evidence type="ECO:0000256" key="3">
    <source>
        <dbReference type="RuleBase" id="RU000363"/>
    </source>
</evidence>